<sequence>MRSSMFINIVLQCIRRGGEVAAGAGRLRQSAPPCARLSLIDLTIATANWRDKNRIAIMVCHERRGASDPARLYALLLPARCSTRQL</sequence>
<dbReference type="AlphaFoldDB" id="A0A4C2A345"/>
<reference evidence="1 2" key="1">
    <citation type="journal article" date="2019" name="Commun. Biol.">
        <title>The bagworm genome reveals a unique fibroin gene that provides high tensile strength.</title>
        <authorList>
            <person name="Kono N."/>
            <person name="Nakamura H."/>
            <person name="Ohtoshi R."/>
            <person name="Tomita M."/>
            <person name="Numata K."/>
            <person name="Arakawa K."/>
        </authorList>
    </citation>
    <scope>NUCLEOTIDE SEQUENCE [LARGE SCALE GENOMIC DNA]</scope>
</reference>
<dbReference type="EMBL" id="BGZK01002620">
    <property type="protein sequence ID" value="GBP95381.1"/>
    <property type="molecule type" value="Genomic_DNA"/>
</dbReference>
<organism evidence="1 2">
    <name type="scientific">Eumeta variegata</name>
    <name type="common">Bagworm moth</name>
    <name type="synonym">Eumeta japonica</name>
    <dbReference type="NCBI Taxonomy" id="151549"/>
    <lineage>
        <taxon>Eukaryota</taxon>
        <taxon>Metazoa</taxon>
        <taxon>Ecdysozoa</taxon>
        <taxon>Arthropoda</taxon>
        <taxon>Hexapoda</taxon>
        <taxon>Insecta</taxon>
        <taxon>Pterygota</taxon>
        <taxon>Neoptera</taxon>
        <taxon>Endopterygota</taxon>
        <taxon>Lepidoptera</taxon>
        <taxon>Glossata</taxon>
        <taxon>Ditrysia</taxon>
        <taxon>Tineoidea</taxon>
        <taxon>Psychidae</taxon>
        <taxon>Oiketicinae</taxon>
        <taxon>Eumeta</taxon>
    </lineage>
</organism>
<gene>
    <name evidence="1" type="ORF">EVAR_83299_1</name>
</gene>
<evidence type="ECO:0000313" key="2">
    <source>
        <dbReference type="Proteomes" id="UP000299102"/>
    </source>
</evidence>
<protein>
    <submittedName>
        <fullName evidence="1">Uncharacterized protein</fullName>
    </submittedName>
</protein>
<keyword evidence="2" id="KW-1185">Reference proteome</keyword>
<accession>A0A4C2A345</accession>
<evidence type="ECO:0000313" key="1">
    <source>
        <dbReference type="EMBL" id="GBP95381.1"/>
    </source>
</evidence>
<proteinExistence type="predicted"/>
<comment type="caution">
    <text evidence="1">The sequence shown here is derived from an EMBL/GenBank/DDBJ whole genome shotgun (WGS) entry which is preliminary data.</text>
</comment>
<dbReference type="Proteomes" id="UP000299102">
    <property type="component" value="Unassembled WGS sequence"/>
</dbReference>
<name>A0A4C2A345_EUMVA</name>